<dbReference type="EMBL" id="BMAV01001411">
    <property type="protein sequence ID" value="GFY39528.1"/>
    <property type="molecule type" value="Genomic_DNA"/>
</dbReference>
<accession>A0A8X7BQE9</accession>
<feature type="compositionally biased region" description="Low complexity" evidence="1">
    <location>
        <begin position="28"/>
        <end position="44"/>
    </location>
</feature>
<evidence type="ECO:0000313" key="3">
    <source>
        <dbReference type="Proteomes" id="UP000886998"/>
    </source>
</evidence>
<sequence>MSAWRIIQNVVELPPIPCSEEPQGARVSPSTPLMSPSTPLLSTSKPKAKKRKVDNSREAFYESMQKCLGLWRKKQ</sequence>
<feature type="region of interest" description="Disordered" evidence="1">
    <location>
        <begin position="19"/>
        <end position="55"/>
    </location>
</feature>
<evidence type="ECO:0000313" key="2">
    <source>
        <dbReference type="EMBL" id="GFY39528.1"/>
    </source>
</evidence>
<reference evidence="2" key="1">
    <citation type="submission" date="2020-08" db="EMBL/GenBank/DDBJ databases">
        <title>Multicomponent nature underlies the extraordinary mechanical properties of spider dragline silk.</title>
        <authorList>
            <person name="Kono N."/>
            <person name="Nakamura H."/>
            <person name="Mori M."/>
            <person name="Yoshida Y."/>
            <person name="Ohtoshi R."/>
            <person name="Malay A.D."/>
            <person name="Moran D.A.P."/>
            <person name="Tomita M."/>
            <person name="Numata K."/>
            <person name="Arakawa K."/>
        </authorList>
    </citation>
    <scope>NUCLEOTIDE SEQUENCE</scope>
</reference>
<protein>
    <submittedName>
        <fullName evidence="2">Uncharacterized protein</fullName>
    </submittedName>
</protein>
<dbReference type="Proteomes" id="UP000886998">
    <property type="component" value="Unassembled WGS sequence"/>
</dbReference>
<gene>
    <name evidence="2" type="ORF">TNIN_377091</name>
</gene>
<proteinExistence type="predicted"/>
<keyword evidence="3" id="KW-1185">Reference proteome</keyword>
<dbReference type="AlphaFoldDB" id="A0A8X7BQE9"/>
<name>A0A8X7BQE9_9ARAC</name>
<organism evidence="2 3">
    <name type="scientific">Trichonephila inaurata madagascariensis</name>
    <dbReference type="NCBI Taxonomy" id="2747483"/>
    <lineage>
        <taxon>Eukaryota</taxon>
        <taxon>Metazoa</taxon>
        <taxon>Ecdysozoa</taxon>
        <taxon>Arthropoda</taxon>
        <taxon>Chelicerata</taxon>
        <taxon>Arachnida</taxon>
        <taxon>Araneae</taxon>
        <taxon>Araneomorphae</taxon>
        <taxon>Entelegynae</taxon>
        <taxon>Araneoidea</taxon>
        <taxon>Nephilidae</taxon>
        <taxon>Trichonephila</taxon>
        <taxon>Trichonephila inaurata</taxon>
    </lineage>
</organism>
<comment type="caution">
    <text evidence="2">The sequence shown here is derived from an EMBL/GenBank/DDBJ whole genome shotgun (WGS) entry which is preliminary data.</text>
</comment>
<evidence type="ECO:0000256" key="1">
    <source>
        <dbReference type="SAM" id="MobiDB-lite"/>
    </source>
</evidence>